<proteinExistence type="predicted"/>
<accession>K1S0U4</accession>
<dbReference type="EMBL" id="AJWY01012790">
    <property type="protein sequence ID" value="EKC48954.1"/>
    <property type="molecule type" value="Genomic_DNA"/>
</dbReference>
<evidence type="ECO:0000313" key="1">
    <source>
        <dbReference type="EMBL" id="EKC48954.1"/>
    </source>
</evidence>
<comment type="caution">
    <text evidence="1">The sequence shown here is derived from an EMBL/GenBank/DDBJ whole genome shotgun (WGS) entry which is preliminary data.</text>
</comment>
<dbReference type="AlphaFoldDB" id="K1S0U4"/>
<sequence length="91" mass="10560">MMYTNVIGYQIPNLSLPKAKKTNLNRYGRMRLDYLEQNEPNLCDQMMLEGTLLPSCRKMGLDAQQMVDKTLHDLMQKAQMPDRKTNPLGWA</sequence>
<reference evidence="1" key="1">
    <citation type="journal article" date="2013" name="Environ. Microbiol.">
        <title>Microbiota from the distal guts of lean and obese adolescents exhibit partial functional redundancy besides clear differences in community structure.</title>
        <authorList>
            <person name="Ferrer M."/>
            <person name="Ruiz A."/>
            <person name="Lanza F."/>
            <person name="Haange S.B."/>
            <person name="Oberbach A."/>
            <person name="Till H."/>
            <person name="Bargiela R."/>
            <person name="Campoy C."/>
            <person name="Segura M.T."/>
            <person name="Richter M."/>
            <person name="von Bergen M."/>
            <person name="Seifert J."/>
            <person name="Suarez A."/>
        </authorList>
    </citation>
    <scope>NUCLEOTIDE SEQUENCE</scope>
</reference>
<gene>
    <name evidence="1" type="ORF">LEA_18635</name>
</gene>
<feature type="non-terminal residue" evidence="1">
    <location>
        <position position="91"/>
    </location>
</feature>
<protein>
    <recommendedName>
        <fullName evidence="2">TnpV protein</fullName>
    </recommendedName>
</protein>
<name>K1S0U4_9ZZZZ</name>
<dbReference type="Pfam" id="PF14198">
    <property type="entry name" value="TnpV"/>
    <property type="match status" value="1"/>
</dbReference>
<organism evidence="1">
    <name type="scientific">human gut metagenome</name>
    <dbReference type="NCBI Taxonomy" id="408170"/>
    <lineage>
        <taxon>unclassified sequences</taxon>
        <taxon>metagenomes</taxon>
        <taxon>organismal metagenomes</taxon>
    </lineage>
</organism>
<evidence type="ECO:0008006" key="2">
    <source>
        <dbReference type="Google" id="ProtNLM"/>
    </source>
</evidence>
<dbReference type="InterPro" id="IPR026989">
    <property type="entry name" value="TnpV"/>
</dbReference>